<evidence type="ECO:0000313" key="3">
    <source>
        <dbReference type="Proteomes" id="UP000001190"/>
    </source>
</evidence>
<proteinExistence type="predicted"/>
<dbReference type="HOGENOM" id="CLU_1413803_0_0_11"/>
<keyword evidence="3" id="KW-1185">Reference proteome</keyword>
<feature type="chain" id="PRO_5039042892" evidence="1">
    <location>
        <begin position="26"/>
        <end position="192"/>
    </location>
</feature>
<accession>B2HK26</accession>
<dbReference type="KEGG" id="mmi:MMAR_3551"/>
<reference evidence="2 3" key="1">
    <citation type="journal article" date="2008" name="Genome Res.">
        <title>Insights from the complete genome sequence of Mycobacterium marinum on the evolution of Mycobacterium tuberculosis.</title>
        <authorList>
            <person name="Stinear T.P."/>
            <person name="Seemann T."/>
            <person name="Harrison P.F."/>
            <person name="Jenkin G.A."/>
            <person name="Davies J.K."/>
            <person name="Johnson P.D."/>
            <person name="Abdellah Z."/>
            <person name="Arrowsmith C."/>
            <person name="Chillingworth T."/>
            <person name="Churcher C."/>
            <person name="Clarke K."/>
            <person name="Cronin A."/>
            <person name="Davis P."/>
            <person name="Goodhead I."/>
            <person name="Holroyd N."/>
            <person name="Jagels K."/>
            <person name="Lord A."/>
            <person name="Moule S."/>
            <person name="Mungall K."/>
            <person name="Norbertczak H."/>
            <person name="Quail M.A."/>
            <person name="Rabbinowitsch E."/>
            <person name="Walker D."/>
            <person name="White B."/>
            <person name="Whitehead S."/>
            <person name="Small P.L."/>
            <person name="Brosch R."/>
            <person name="Ramakrishnan L."/>
            <person name="Fischbach M.A."/>
            <person name="Parkhill J."/>
            <person name="Cole S.T."/>
        </authorList>
    </citation>
    <scope>NUCLEOTIDE SEQUENCE [LARGE SCALE GENOMIC DNA]</scope>
    <source>
        <strain evidence="3">ATCC BAA-535 / M</strain>
    </source>
</reference>
<dbReference type="Proteomes" id="UP000001190">
    <property type="component" value="Chromosome"/>
</dbReference>
<keyword evidence="1" id="KW-0732">Signal</keyword>
<dbReference type="STRING" id="216594.MMAR_3551"/>
<evidence type="ECO:0000313" key="2">
    <source>
        <dbReference type="EMBL" id="ACC41968.1"/>
    </source>
</evidence>
<organism evidence="2 3">
    <name type="scientific">Mycobacterium marinum (strain ATCC BAA-535 / M)</name>
    <dbReference type="NCBI Taxonomy" id="216594"/>
    <lineage>
        <taxon>Bacteria</taxon>
        <taxon>Bacillati</taxon>
        <taxon>Actinomycetota</taxon>
        <taxon>Actinomycetes</taxon>
        <taxon>Mycobacteriales</taxon>
        <taxon>Mycobacteriaceae</taxon>
        <taxon>Mycobacterium</taxon>
        <taxon>Mycobacterium ulcerans group</taxon>
    </lineage>
</organism>
<dbReference type="AlphaFoldDB" id="B2HK26"/>
<sequence length="192" mass="17649">MSLRKFDRINIAVVASAGLCGAAFAFSPSAAATPLRTGGPSCVEQMAGVGAPAAGAAPVMAPILPGPPVAGAVPVAGGPLLPVPAAGPVPIPAPAPVPAGAPVPLPAGAPVPVPVAVGAPVPAAAPAPAAAPLLLQAGGKGEPTAIDPALTADPVVLPGPPPAPAPAPPAPTVVTGATLAGATQPVAPCCNP</sequence>
<feature type="signal peptide" evidence="1">
    <location>
        <begin position="1"/>
        <end position="25"/>
    </location>
</feature>
<dbReference type="EMBL" id="CP000854">
    <property type="protein sequence ID" value="ACC41968.1"/>
    <property type="molecule type" value="Genomic_DNA"/>
</dbReference>
<name>B2HK26_MYCMM</name>
<evidence type="ECO:0000256" key="1">
    <source>
        <dbReference type="SAM" id="SignalP"/>
    </source>
</evidence>
<gene>
    <name evidence="2" type="ordered locus">MMAR_3551</name>
</gene>
<dbReference type="eggNOG" id="ENOG5031U54">
    <property type="taxonomic scope" value="Bacteria"/>
</dbReference>
<protein>
    <submittedName>
        <fullName evidence="2">Conserved proline, glycine, valine-rich secreted protein</fullName>
    </submittedName>
</protein>